<reference evidence="3 4" key="1">
    <citation type="submission" date="2019-03" db="EMBL/GenBank/DDBJ databases">
        <title>Genomic Encyclopedia of Archaeal and Bacterial Type Strains, Phase II (KMG-II): from individual species to whole genera.</title>
        <authorList>
            <person name="Goeker M."/>
        </authorList>
    </citation>
    <scope>NUCLEOTIDE SEQUENCE [LARGE SCALE GENOMIC DNA]</scope>
    <source>
        <strain evidence="3 4">DSM 15388</strain>
    </source>
</reference>
<evidence type="ECO:0000256" key="1">
    <source>
        <dbReference type="SAM" id="Phobius"/>
    </source>
</evidence>
<dbReference type="SUPFAM" id="SSF141868">
    <property type="entry name" value="EAL domain-like"/>
    <property type="match status" value="1"/>
</dbReference>
<sequence>MNVSWVNSFRDRATLIVSLLLLTLPLALYSYSIVVVVRADKLMQATDAANEAVYEAEILLDHINGALISLASLDDSSLDCNEPMLRQMHELSFELIGVEAFYLLGADGQLLCTDWLAAFSTFDASAPARSGIHFSPEVYIPEIGRTGVYVYRVNGRGQYIGSLVASAYFRQVLNQNIPVQDALAFYNRNFEQPVALTGLISSERLVAIRRALETPQETLFEADSQSRIITAHSLQYPRLVAVYLLKKQSVAEILAAHISELVMILLLSLLAMLGWFNFRHQKIHSYRFQLQLALRHSEFEPYFQPIVDMRTGEWLGVEILARWFRAGTSVASPDEFIGKAEKHGLLKALTRQVTTKSIALMEDIVERYPDFYFSINLSPNQMDQVTVDFVVGLLQQNEKIKPCNIRFEITEQGLAEVNKVKFRQTVEQLSAHGIYIGLDDFGAGQSGLEYFSNITPHFLKIDRRFVSAIPHPQSVDYQILKTIVQLAKMLNLTIVAEGIETEQHARWLIDQGIQKGQGWLYHKPMAEAELWAKLSAE</sequence>
<accession>A0A4R3ICJ0</accession>
<keyword evidence="4" id="KW-1185">Reference proteome</keyword>
<feature type="domain" description="EAL" evidence="2">
    <location>
        <begin position="283"/>
        <end position="537"/>
    </location>
</feature>
<keyword evidence="1" id="KW-1133">Transmembrane helix</keyword>
<dbReference type="OrthoDB" id="675397at2"/>
<protein>
    <submittedName>
        <fullName evidence="3">EAL domain-containing protein (Putative c-di-GMP-specific phosphodiesterase class I)</fullName>
    </submittedName>
</protein>
<evidence type="ECO:0000313" key="3">
    <source>
        <dbReference type="EMBL" id="TCS43885.1"/>
    </source>
</evidence>
<dbReference type="Pfam" id="PF00563">
    <property type="entry name" value="EAL"/>
    <property type="match status" value="1"/>
</dbReference>
<name>A0A4R3ICJ0_9GAMM</name>
<dbReference type="Gene3D" id="3.20.20.450">
    <property type="entry name" value="EAL domain"/>
    <property type="match status" value="1"/>
</dbReference>
<gene>
    <name evidence="3" type="ORF">BCF53_101228</name>
</gene>
<dbReference type="PANTHER" id="PTHR33121:SF81">
    <property type="entry name" value="CYCLIC DI-GMP PHOSPHODIESTERASE PDEB-RELATED"/>
    <property type="match status" value="1"/>
</dbReference>
<dbReference type="RefSeq" id="WP_132699017.1">
    <property type="nucleotide sequence ID" value="NZ_SLZR01000001.1"/>
</dbReference>
<dbReference type="AlphaFoldDB" id="A0A4R3ICJ0"/>
<dbReference type="EMBL" id="SLZR01000001">
    <property type="protein sequence ID" value="TCS43885.1"/>
    <property type="molecule type" value="Genomic_DNA"/>
</dbReference>
<keyword evidence="1" id="KW-0472">Membrane</keyword>
<dbReference type="InterPro" id="IPR035919">
    <property type="entry name" value="EAL_sf"/>
</dbReference>
<dbReference type="PANTHER" id="PTHR33121">
    <property type="entry name" value="CYCLIC DI-GMP PHOSPHODIESTERASE PDEF"/>
    <property type="match status" value="1"/>
</dbReference>
<dbReference type="CDD" id="cd01948">
    <property type="entry name" value="EAL"/>
    <property type="match status" value="1"/>
</dbReference>
<keyword evidence="1" id="KW-0812">Transmembrane</keyword>
<dbReference type="InterPro" id="IPR001633">
    <property type="entry name" value="EAL_dom"/>
</dbReference>
<feature type="transmembrane region" description="Helical" evidence="1">
    <location>
        <begin position="254"/>
        <end position="278"/>
    </location>
</feature>
<dbReference type="PROSITE" id="PS50883">
    <property type="entry name" value="EAL"/>
    <property type="match status" value="1"/>
</dbReference>
<dbReference type="GO" id="GO:0071111">
    <property type="term" value="F:cyclic-guanylate-specific phosphodiesterase activity"/>
    <property type="evidence" value="ECO:0007669"/>
    <property type="project" value="InterPro"/>
</dbReference>
<comment type="caution">
    <text evidence="3">The sequence shown here is derived from an EMBL/GenBank/DDBJ whole genome shotgun (WGS) entry which is preliminary data.</text>
</comment>
<evidence type="ECO:0000313" key="4">
    <source>
        <dbReference type="Proteomes" id="UP000295793"/>
    </source>
</evidence>
<dbReference type="Proteomes" id="UP000295793">
    <property type="component" value="Unassembled WGS sequence"/>
</dbReference>
<proteinExistence type="predicted"/>
<organism evidence="3 4">
    <name type="scientific">Reinekea marinisedimentorum</name>
    <dbReference type="NCBI Taxonomy" id="230495"/>
    <lineage>
        <taxon>Bacteria</taxon>
        <taxon>Pseudomonadati</taxon>
        <taxon>Pseudomonadota</taxon>
        <taxon>Gammaproteobacteria</taxon>
        <taxon>Oceanospirillales</taxon>
        <taxon>Saccharospirillaceae</taxon>
        <taxon>Reinekea</taxon>
    </lineage>
</organism>
<dbReference type="InterPro" id="IPR050706">
    <property type="entry name" value="Cyclic-di-GMP_PDE-like"/>
</dbReference>
<dbReference type="SMART" id="SM00052">
    <property type="entry name" value="EAL"/>
    <property type="match status" value="1"/>
</dbReference>
<evidence type="ECO:0000259" key="2">
    <source>
        <dbReference type="PROSITE" id="PS50883"/>
    </source>
</evidence>